<evidence type="ECO:0000256" key="2">
    <source>
        <dbReference type="ARBA" id="ARBA00023136"/>
    </source>
</evidence>
<dbReference type="InterPro" id="IPR036737">
    <property type="entry name" value="OmpA-like_sf"/>
</dbReference>
<dbReference type="PROSITE" id="PS51123">
    <property type="entry name" value="OMPA_2"/>
    <property type="match status" value="1"/>
</dbReference>
<organism evidence="7 8">
    <name type="scientific">Gallibacterium anatis</name>
    <dbReference type="NCBI Taxonomy" id="750"/>
    <lineage>
        <taxon>Bacteria</taxon>
        <taxon>Pseudomonadati</taxon>
        <taxon>Pseudomonadota</taxon>
        <taxon>Gammaproteobacteria</taxon>
        <taxon>Pasteurellales</taxon>
        <taxon>Pasteurellaceae</taxon>
        <taxon>Gallibacterium</taxon>
    </lineage>
</organism>
<keyword evidence="5" id="KW-0732">Signal</keyword>
<evidence type="ECO:0000256" key="3">
    <source>
        <dbReference type="ARBA" id="ARBA00023237"/>
    </source>
</evidence>
<dbReference type="CDD" id="cd07185">
    <property type="entry name" value="OmpA_C-like"/>
    <property type="match status" value="1"/>
</dbReference>
<dbReference type="PANTHER" id="PTHR30329:SF21">
    <property type="entry name" value="LIPOPROTEIN YIAD-RELATED"/>
    <property type="match status" value="1"/>
</dbReference>
<evidence type="ECO:0000313" key="7">
    <source>
        <dbReference type="EMBL" id="OBW94448.1"/>
    </source>
</evidence>
<dbReference type="InterPro" id="IPR006664">
    <property type="entry name" value="OMP_bac"/>
</dbReference>
<dbReference type="InterPro" id="IPR006665">
    <property type="entry name" value="OmpA-like"/>
</dbReference>
<evidence type="ECO:0000256" key="5">
    <source>
        <dbReference type="SAM" id="SignalP"/>
    </source>
</evidence>
<protein>
    <recommendedName>
        <fullName evidence="6">OmpA-like domain-containing protein</fullName>
    </recommendedName>
</protein>
<evidence type="ECO:0000259" key="6">
    <source>
        <dbReference type="PROSITE" id="PS51123"/>
    </source>
</evidence>
<dbReference type="RefSeq" id="WP_065232756.1">
    <property type="nucleotide sequence ID" value="NZ_JTJN01000100.1"/>
</dbReference>
<dbReference type="PANTHER" id="PTHR30329">
    <property type="entry name" value="STATOR ELEMENT OF FLAGELLAR MOTOR COMPLEX"/>
    <property type="match status" value="1"/>
</dbReference>
<comment type="subcellular location">
    <subcellularLocation>
        <location evidence="1">Cell outer membrane</location>
    </subcellularLocation>
</comment>
<feature type="signal peptide" evidence="5">
    <location>
        <begin position="1"/>
        <end position="22"/>
    </location>
</feature>
<keyword evidence="3" id="KW-0998">Cell outer membrane</keyword>
<feature type="domain" description="OmpA-like" evidence="6">
    <location>
        <begin position="167"/>
        <end position="297"/>
    </location>
</feature>
<gene>
    <name evidence="7" type="ORF">QV03_11905</name>
</gene>
<dbReference type="SUPFAM" id="SSF103088">
    <property type="entry name" value="OmpA-like"/>
    <property type="match status" value="1"/>
</dbReference>
<evidence type="ECO:0000313" key="8">
    <source>
        <dbReference type="Proteomes" id="UP000092643"/>
    </source>
</evidence>
<accession>A0A1A7NXM0</accession>
<name>A0A1A7NXM0_9PAST</name>
<feature type="chain" id="PRO_5009828423" description="OmpA-like domain-containing protein" evidence="5">
    <location>
        <begin position="23"/>
        <end position="300"/>
    </location>
</feature>
<dbReference type="PROSITE" id="PS51257">
    <property type="entry name" value="PROKAR_LIPOPROTEIN"/>
    <property type="match status" value="1"/>
</dbReference>
<dbReference type="InterPro" id="IPR050330">
    <property type="entry name" value="Bact_OuterMem_StrucFunc"/>
</dbReference>
<dbReference type="GO" id="GO:0009279">
    <property type="term" value="C:cell outer membrane"/>
    <property type="evidence" value="ECO:0007669"/>
    <property type="project" value="UniProtKB-SubCell"/>
</dbReference>
<dbReference type="PRINTS" id="PR01021">
    <property type="entry name" value="OMPADOMAIN"/>
</dbReference>
<dbReference type="EMBL" id="JTJO01000092">
    <property type="protein sequence ID" value="OBW94448.1"/>
    <property type="molecule type" value="Genomic_DNA"/>
</dbReference>
<dbReference type="AlphaFoldDB" id="A0A1A7NXM0"/>
<reference evidence="7 8" key="1">
    <citation type="submission" date="2014-11" db="EMBL/GenBank/DDBJ databases">
        <title>Pan-genome of Gallibacterium spp.</title>
        <authorList>
            <person name="Kudirkiene E."/>
            <person name="Bojesen A.M."/>
        </authorList>
    </citation>
    <scope>NUCLEOTIDE SEQUENCE [LARGE SCALE GENOMIC DNA]</scope>
    <source>
        <strain evidence="7 8">F 279</strain>
    </source>
</reference>
<comment type="caution">
    <text evidence="7">The sequence shown here is derived from an EMBL/GenBank/DDBJ whole genome shotgun (WGS) entry which is preliminary data.</text>
</comment>
<dbReference type="Pfam" id="PF00691">
    <property type="entry name" value="OmpA"/>
    <property type="match status" value="1"/>
</dbReference>
<dbReference type="Gene3D" id="3.30.1330.60">
    <property type="entry name" value="OmpA-like domain"/>
    <property type="match status" value="1"/>
</dbReference>
<evidence type="ECO:0000256" key="4">
    <source>
        <dbReference type="PROSITE-ProRule" id="PRU00473"/>
    </source>
</evidence>
<dbReference type="OrthoDB" id="6896077at2"/>
<evidence type="ECO:0000256" key="1">
    <source>
        <dbReference type="ARBA" id="ARBA00004442"/>
    </source>
</evidence>
<dbReference type="Proteomes" id="UP000092643">
    <property type="component" value="Unassembled WGS sequence"/>
</dbReference>
<keyword evidence="2 4" id="KW-0472">Membrane</keyword>
<proteinExistence type="predicted"/>
<sequence length="300" mass="33557">MKCKTKITSLSLLILLTGCSTSSDTIRLYPSQDESYSKNIEDGRASVVVYRESHVIDGTTVNVYINGEYLTSLEPNAYSQETVCATNQKLYSQFTGKDPAYKQKATQGQLFKLKANEVNFFKIVNTGNQPSLSPVPIEQAEKELSGLRKQQHTLRRVEHLKNCEKVLGQYDLSAEALFQFNGYSYETMLPKGRKEIQVIAENILQQGASVSSIKVVGHTDPGGLSTYNEQLSKQRAETVKQALVRNGIDGKLILTEGKGDQELVISNCRTQFPANRLARQRCDQPNRRVEVIVYGDKSHK</sequence>